<protein>
    <submittedName>
        <fullName evidence="1">VOC family protein</fullName>
    </submittedName>
</protein>
<evidence type="ECO:0000313" key="1">
    <source>
        <dbReference type="EMBL" id="QIZ70338.1"/>
    </source>
</evidence>
<dbReference type="Gene3D" id="3.10.180.10">
    <property type="entry name" value="2,3-Dihydroxybiphenyl 1,2-Dioxygenase, domain 1"/>
    <property type="match status" value="1"/>
</dbReference>
<dbReference type="RefSeq" id="WP_168568493.1">
    <property type="nucleotide sequence ID" value="NZ_CP051167.1"/>
</dbReference>
<dbReference type="SUPFAM" id="SSF54593">
    <property type="entry name" value="Glyoxalase/Bleomycin resistance protein/Dihydroxybiphenyl dioxygenase"/>
    <property type="match status" value="1"/>
</dbReference>
<reference evidence="1 2" key="1">
    <citation type="submission" date="2020-04" db="EMBL/GenBank/DDBJ databases">
        <authorList>
            <person name="Basu S."/>
            <person name="Maruthanayagam V."/>
            <person name="Chakraborty S."/>
            <person name="Pramanik A."/>
            <person name="Mukherjee J."/>
            <person name="Brink B."/>
        </authorList>
    </citation>
    <scope>NUCLEOTIDE SEQUENCE [LARGE SCALE GENOMIC DNA]</scope>
    <source>
        <strain evidence="1 2">AP17</strain>
    </source>
</reference>
<gene>
    <name evidence="1" type="ORF">HCG48_06900</name>
</gene>
<proteinExistence type="predicted"/>
<dbReference type="InterPro" id="IPR029068">
    <property type="entry name" value="Glyas_Bleomycin-R_OHBP_Dase"/>
</dbReference>
<name>A0A6H1TUP2_9CYAN</name>
<dbReference type="EMBL" id="CP051167">
    <property type="protein sequence ID" value="QIZ70338.1"/>
    <property type="molecule type" value="Genomic_DNA"/>
</dbReference>
<dbReference type="Proteomes" id="UP000500857">
    <property type="component" value="Chromosome"/>
</dbReference>
<dbReference type="KEGG" id="oxy:HCG48_06900"/>
<sequence length="131" mass="14900">MALNYRKAWMAIAVINFEPVVEFYQHLLDRLPYPYIHGVYAEFELTGMRLGIFKPKSTHESEFETIEKSAMSLCFAVTDLDEAIGQLNALGYPSISRVEESSHGREIYARDPAGNRLILYEEIGTPPIESL</sequence>
<evidence type="ECO:0000313" key="2">
    <source>
        <dbReference type="Proteomes" id="UP000500857"/>
    </source>
</evidence>
<dbReference type="AlphaFoldDB" id="A0A6H1TUP2"/>
<organism evidence="1 2">
    <name type="scientific">Oxynema aestuarii AP17</name>
    <dbReference type="NCBI Taxonomy" id="2064643"/>
    <lineage>
        <taxon>Bacteria</taxon>
        <taxon>Bacillati</taxon>
        <taxon>Cyanobacteriota</taxon>
        <taxon>Cyanophyceae</taxon>
        <taxon>Oscillatoriophycideae</taxon>
        <taxon>Oscillatoriales</taxon>
        <taxon>Oscillatoriaceae</taxon>
        <taxon>Oxynema</taxon>
        <taxon>Oxynema aestuarii</taxon>
    </lineage>
</organism>
<keyword evidence="2" id="KW-1185">Reference proteome</keyword>
<accession>A0A6H1TUP2</accession>